<dbReference type="InterPro" id="IPR036322">
    <property type="entry name" value="WD40_repeat_dom_sf"/>
</dbReference>
<dbReference type="InterPro" id="IPR045152">
    <property type="entry name" value="EDC4-like"/>
</dbReference>
<organism evidence="10 11">
    <name type="scientific">Ditylenchus dipsaci</name>
    <dbReference type="NCBI Taxonomy" id="166011"/>
    <lineage>
        <taxon>Eukaryota</taxon>
        <taxon>Metazoa</taxon>
        <taxon>Ecdysozoa</taxon>
        <taxon>Nematoda</taxon>
        <taxon>Chromadorea</taxon>
        <taxon>Rhabditida</taxon>
        <taxon>Tylenchina</taxon>
        <taxon>Tylenchomorpha</taxon>
        <taxon>Sphaerularioidea</taxon>
        <taxon>Anguinidae</taxon>
        <taxon>Anguininae</taxon>
        <taxon>Ditylenchus</taxon>
    </lineage>
</organism>
<evidence type="ECO:0000256" key="5">
    <source>
        <dbReference type="ARBA" id="ARBA00022737"/>
    </source>
</evidence>
<dbReference type="Proteomes" id="UP000887574">
    <property type="component" value="Unplaced"/>
</dbReference>
<dbReference type="PANTHER" id="PTHR15598">
    <property type="entry name" value="ENHANCER OF MRNA-DECAPPING PROTEIN 4"/>
    <property type="match status" value="1"/>
</dbReference>
<dbReference type="InterPro" id="IPR015943">
    <property type="entry name" value="WD40/YVTN_repeat-like_dom_sf"/>
</dbReference>
<dbReference type="GO" id="GO:0000932">
    <property type="term" value="C:P-body"/>
    <property type="evidence" value="ECO:0007669"/>
    <property type="project" value="UniProtKB-SubCell"/>
</dbReference>
<comment type="similarity">
    <text evidence="2">Belongs to the WD repeat EDC4 family.</text>
</comment>
<evidence type="ECO:0000256" key="3">
    <source>
        <dbReference type="ARBA" id="ARBA00022490"/>
    </source>
</evidence>
<feature type="coiled-coil region" evidence="7">
    <location>
        <begin position="489"/>
        <end position="523"/>
    </location>
</feature>
<evidence type="ECO:0000256" key="1">
    <source>
        <dbReference type="ARBA" id="ARBA00004201"/>
    </source>
</evidence>
<dbReference type="WBParaSite" id="jg8693">
    <property type="protein sequence ID" value="jg8693"/>
    <property type="gene ID" value="jg8693"/>
</dbReference>
<reference evidence="11" key="1">
    <citation type="submission" date="2022-11" db="UniProtKB">
        <authorList>
            <consortium name="WormBaseParasite"/>
        </authorList>
    </citation>
    <scope>IDENTIFICATION</scope>
</reference>
<protein>
    <submittedName>
        <fullName evidence="11">Enhancer of mRNA-decapping protein 4 WD40 repeat region domain-containing protein</fullName>
    </submittedName>
</protein>
<dbReference type="Gene3D" id="6.10.140.270">
    <property type="match status" value="1"/>
</dbReference>
<evidence type="ECO:0000313" key="10">
    <source>
        <dbReference type="Proteomes" id="UP000887574"/>
    </source>
</evidence>
<dbReference type="Pfam" id="PF21289">
    <property type="entry name" value="EDC4_C"/>
    <property type="match status" value="1"/>
</dbReference>
<evidence type="ECO:0000259" key="9">
    <source>
        <dbReference type="Pfam" id="PF21289"/>
    </source>
</evidence>
<dbReference type="SUPFAM" id="SSF50978">
    <property type="entry name" value="WD40 repeat-like"/>
    <property type="match status" value="1"/>
</dbReference>
<name>A0A915ERZ1_9BILA</name>
<keyword evidence="3" id="KW-0963">Cytoplasm</keyword>
<feature type="domain" description="Enhancer of mRNA-decapping protein 4 WD40 repeat region" evidence="8">
    <location>
        <begin position="148"/>
        <end position="330"/>
    </location>
</feature>
<keyword evidence="5" id="KW-0677">Repeat</keyword>
<dbReference type="InterPro" id="IPR032401">
    <property type="entry name" value="EDC4_WD40"/>
</dbReference>
<evidence type="ECO:0000259" key="8">
    <source>
        <dbReference type="Pfam" id="PF16529"/>
    </source>
</evidence>
<dbReference type="GO" id="GO:0031087">
    <property type="term" value="P:deadenylation-independent decapping of nuclear-transcribed mRNA"/>
    <property type="evidence" value="ECO:0007669"/>
    <property type="project" value="InterPro"/>
</dbReference>
<accession>A0A915ERZ1</accession>
<feature type="domain" description="Enhancer of mRNA-decapping protein 4 WD40 repeat region" evidence="8">
    <location>
        <begin position="45"/>
        <end position="141"/>
    </location>
</feature>
<dbReference type="InterPro" id="IPR044938">
    <property type="entry name" value="EDC4_C_sf"/>
</dbReference>
<evidence type="ECO:0000256" key="7">
    <source>
        <dbReference type="SAM" id="Coils"/>
    </source>
</evidence>
<keyword evidence="4" id="KW-0853">WD repeat</keyword>
<dbReference type="PANTHER" id="PTHR15598:SF5">
    <property type="entry name" value="ENHANCER OF MRNA-DECAPPING PROTEIN 4"/>
    <property type="match status" value="1"/>
</dbReference>
<keyword evidence="10" id="KW-1185">Reference proteome</keyword>
<evidence type="ECO:0000256" key="2">
    <source>
        <dbReference type="ARBA" id="ARBA00009639"/>
    </source>
</evidence>
<feature type="domain" description="Enhancer of mRNA-decapping protein 4 C-terminal" evidence="9">
    <location>
        <begin position="649"/>
        <end position="769"/>
    </location>
</feature>
<evidence type="ECO:0000256" key="6">
    <source>
        <dbReference type="ARBA" id="ARBA00023054"/>
    </source>
</evidence>
<dbReference type="Pfam" id="PF16529">
    <property type="entry name" value="Ge1_WD40"/>
    <property type="match status" value="2"/>
</dbReference>
<dbReference type="Gene3D" id="1.10.220.100">
    <property type="entry name" value="conserved c-terminal region of ge- 1"/>
    <property type="match status" value="1"/>
</dbReference>
<proteinExistence type="inferred from homology"/>
<dbReference type="Gene3D" id="2.130.10.10">
    <property type="entry name" value="YVTN repeat-like/Quinoprotein amine dehydrogenase"/>
    <property type="match status" value="1"/>
</dbReference>
<evidence type="ECO:0000256" key="4">
    <source>
        <dbReference type="ARBA" id="ARBA00022574"/>
    </source>
</evidence>
<keyword evidence="6 7" id="KW-0175">Coiled coil</keyword>
<dbReference type="AlphaFoldDB" id="A0A915ERZ1"/>
<comment type="subcellular location">
    <subcellularLocation>
        <location evidence="1">Cytoplasm</location>
        <location evidence="1">P-body</location>
    </subcellularLocation>
</comment>
<evidence type="ECO:0000313" key="11">
    <source>
        <dbReference type="WBParaSite" id="jg8693"/>
    </source>
</evidence>
<dbReference type="InterPro" id="IPR049404">
    <property type="entry name" value="EDC4_C"/>
</dbReference>
<sequence length="785" mass="88353">MELLSPSTYVEKHTLNESEDFVPDGNPLGNKLRERDSARANSTVLTDYKWETKAAYTGRILAAREKLVAYRLFNTTGEAIRVLERDTRARHLIKDFRQPTVDLQWATHSPFLAVLDADANVYVYQVDEKCKTLVKYLNIIRTEKGERTECNMLAVAQGSKIDIFFLHTIKSALNKSEVHYEQLVADEVPGGMLSVTLTSEVTSIKLSPDATAMAVSTVDKNVTFFVVETDKTRFANTVQPMPNHFVEELIFLDNLAVQNQEQFWKFAVVSSDSGRRLAIFDCDSWQCLGKLRFESPQQINHLELLVDSTANFLFVVDYDASSLYCLELANVTTMPCFASCTQVNFCNPLLSVVPCGLVENLDCDLSLDEDDSSPSSITATFVAITHRSLLELSIDLERCQIDPTAWLNTPRSQLDVDEQHMEEALQINTNLAADVELVVIGDEAPEIVKNSEKTVYPHSNAHLNSGTSDNTSILEEFSNKIINLIDEKMHNMSVKIGQLSIEVEKLQQENRDLRNEQTDNLSNVLEKISNEIKMRDERIETTISELNSRSQEHLLRAMETVLNANALNVQSIGEGLQSSTVDTVRSTVNQMLLPAVEGVCQQLFQQLNETFKDGLQEFVEQMRKVQEQQIQQASQTPTPLFQLDHNSAIIQLIESGQIIPAFELALSFKELASVVFVCNKVDPDTLFSTKTTLPINLLSALLQQLSLKLDTDTHLKFRYIENILMYLDGNNSGQPGEKIRNMLEQLNEALTAFLSSENSSSSSYKREVKIINSLANNLLKYKYKG</sequence>